<feature type="transmembrane region" description="Helical" evidence="6">
    <location>
        <begin position="68"/>
        <end position="85"/>
    </location>
</feature>
<organism evidence="8 9">
    <name type="scientific">Dethiosulfatarculus sandiegensis</name>
    <dbReference type="NCBI Taxonomy" id="1429043"/>
    <lineage>
        <taxon>Bacteria</taxon>
        <taxon>Pseudomonadati</taxon>
        <taxon>Thermodesulfobacteriota</taxon>
        <taxon>Desulfarculia</taxon>
        <taxon>Desulfarculales</taxon>
        <taxon>Desulfarculaceae</taxon>
        <taxon>Dethiosulfatarculus</taxon>
    </lineage>
</organism>
<evidence type="ECO:0000256" key="3">
    <source>
        <dbReference type="ARBA" id="ARBA00022692"/>
    </source>
</evidence>
<name>A0A0D2JSX1_9BACT</name>
<keyword evidence="5 6" id="KW-0472">Membrane</keyword>
<dbReference type="GO" id="GO:0016020">
    <property type="term" value="C:membrane"/>
    <property type="evidence" value="ECO:0007669"/>
    <property type="project" value="UniProtKB-SubCell"/>
</dbReference>
<feature type="domain" description="EamA" evidence="7">
    <location>
        <begin position="10"/>
        <end position="139"/>
    </location>
</feature>
<feature type="domain" description="EamA" evidence="7">
    <location>
        <begin position="152"/>
        <end position="287"/>
    </location>
</feature>
<dbReference type="OrthoDB" id="5315632at2"/>
<dbReference type="AlphaFoldDB" id="A0A0D2JSX1"/>
<feature type="transmembrane region" description="Helical" evidence="6">
    <location>
        <begin position="270"/>
        <end position="288"/>
    </location>
</feature>
<keyword evidence="9" id="KW-1185">Reference proteome</keyword>
<evidence type="ECO:0000313" key="9">
    <source>
        <dbReference type="Proteomes" id="UP000032233"/>
    </source>
</evidence>
<feature type="transmembrane region" description="Helical" evidence="6">
    <location>
        <begin position="242"/>
        <end position="264"/>
    </location>
</feature>
<dbReference type="InterPro" id="IPR000620">
    <property type="entry name" value="EamA_dom"/>
</dbReference>
<dbReference type="PANTHER" id="PTHR32322">
    <property type="entry name" value="INNER MEMBRANE TRANSPORTER"/>
    <property type="match status" value="1"/>
</dbReference>
<evidence type="ECO:0000256" key="4">
    <source>
        <dbReference type="ARBA" id="ARBA00022989"/>
    </source>
</evidence>
<dbReference type="InterPro" id="IPR037185">
    <property type="entry name" value="EmrE-like"/>
</dbReference>
<evidence type="ECO:0000256" key="5">
    <source>
        <dbReference type="ARBA" id="ARBA00023136"/>
    </source>
</evidence>
<keyword evidence="3 6" id="KW-0812">Transmembrane</keyword>
<feature type="transmembrane region" description="Helical" evidence="6">
    <location>
        <begin position="123"/>
        <end position="140"/>
    </location>
</feature>
<evidence type="ECO:0000256" key="1">
    <source>
        <dbReference type="ARBA" id="ARBA00004141"/>
    </source>
</evidence>
<reference evidence="8 9" key="1">
    <citation type="submission" date="2013-11" db="EMBL/GenBank/DDBJ databases">
        <title>Metagenomic analysis of a methanogenic consortium involved in long chain n-alkane degradation.</title>
        <authorList>
            <person name="Davidova I.A."/>
            <person name="Callaghan A.V."/>
            <person name="Wawrik B."/>
            <person name="Pruitt S."/>
            <person name="Marks C."/>
            <person name="Duncan K.E."/>
            <person name="Suflita J.M."/>
        </authorList>
    </citation>
    <scope>NUCLEOTIDE SEQUENCE [LARGE SCALE GENOMIC DNA]</scope>
    <source>
        <strain evidence="8 9">SPR</strain>
    </source>
</reference>
<feature type="transmembrane region" description="Helical" evidence="6">
    <location>
        <begin position="91"/>
        <end position="116"/>
    </location>
</feature>
<gene>
    <name evidence="8" type="ORF">X474_18295</name>
</gene>
<dbReference type="InParanoid" id="A0A0D2JSX1"/>
<dbReference type="Proteomes" id="UP000032233">
    <property type="component" value="Unassembled WGS sequence"/>
</dbReference>
<accession>A0A0D2JSX1</accession>
<proteinExistence type="inferred from homology"/>
<sequence>MKTLTPSRKALLMVGVGAVLISFSSIMVGLTRTAPTTTAFYRFLFGGLGLLLIALLQNKPLLNGWKPLGVIIPAGIFLCCDLGFWHRSIHIIGPGLATLMTNLQVFIVAGAGVVFLKENPTKNFFLAIPLAVGGLYLILAPDWQDTGAAYELGIFFSLVSATSYAFYILFLRRSTVSRGADSALGNMTMISLTSAGILSIVIFGLGESFAIPEKKDWVFLLIYGLLCHGLGWLFIAKGIAGIPASLTGLVLLLQPTLAFVWDVLIFDRSFSITEAAGAGLTLSAVYLGSSGMNK</sequence>
<dbReference type="STRING" id="1429043.X474_18295"/>
<dbReference type="PANTHER" id="PTHR32322:SF2">
    <property type="entry name" value="EAMA DOMAIN-CONTAINING PROTEIN"/>
    <property type="match status" value="1"/>
</dbReference>
<dbReference type="RefSeq" id="WP_044350448.1">
    <property type="nucleotide sequence ID" value="NZ_AZAC01000029.1"/>
</dbReference>
<comment type="caution">
    <text evidence="8">The sequence shown here is derived from an EMBL/GenBank/DDBJ whole genome shotgun (WGS) entry which is preliminary data.</text>
</comment>
<evidence type="ECO:0000259" key="7">
    <source>
        <dbReference type="Pfam" id="PF00892"/>
    </source>
</evidence>
<feature type="transmembrane region" description="Helical" evidence="6">
    <location>
        <begin position="183"/>
        <end position="205"/>
    </location>
</feature>
<evidence type="ECO:0000256" key="6">
    <source>
        <dbReference type="SAM" id="Phobius"/>
    </source>
</evidence>
<dbReference type="InterPro" id="IPR050638">
    <property type="entry name" value="AA-Vitamin_Transporters"/>
</dbReference>
<dbReference type="EMBL" id="AZAC01000029">
    <property type="protein sequence ID" value="KIX12555.1"/>
    <property type="molecule type" value="Genomic_DNA"/>
</dbReference>
<evidence type="ECO:0000313" key="8">
    <source>
        <dbReference type="EMBL" id="KIX12555.1"/>
    </source>
</evidence>
<feature type="transmembrane region" description="Helical" evidence="6">
    <location>
        <begin position="217"/>
        <end position="235"/>
    </location>
</feature>
<evidence type="ECO:0000256" key="2">
    <source>
        <dbReference type="ARBA" id="ARBA00007362"/>
    </source>
</evidence>
<dbReference type="SUPFAM" id="SSF103481">
    <property type="entry name" value="Multidrug resistance efflux transporter EmrE"/>
    <property type="match status" value="2"/>
</dbReference>
<comment type="subcellular location">
    <subcellularLocation>
        <location evidence="1">Membrane</location>
        <topology evidence="1">Multi-pass membrane protein</topology>
    </subcellularLocation>
</comment>
<keyword evidence="4 6" id="KW-1133">Transmembrane helix</keyword>
<comment type="similarity">
    <text evidence="2">Belongs to the EamA transporter family.</text>
</comment>
<protein>
    <recommendedName>
        <fullName evidence="7">EamA domain-containing protein</fullName>
    </recommendedName>
</protein>
<feature type="transmembrane region" description="Helical" evidence="6">
    <location>
        <begin position="39"/>
        <end position="56"/>
    </location>
</feature>
<dbReference type="Pfam" id="PF00892">
    <property type="entry name" value="EamA"/>
    <property type="match status" value="2"/>
</dbReference>
<feature type="transmembrane region" description="Helical" evidence="6">
    <location>
        <begin position="12"/>
        <end position="33"/>
    </location>
</feature>
<feature type="transmembrane region" description="Helical" evidence="6">
    <location>
        <begin position="152"/>
        <end position="171"/>
    </location>
</feature>